<keyword evidence="1" id="KW-0472">Membrane</keyword>
<feature type="transmembrane region" description="Helical" evidence="1">
    <location>
        <begin position="18"/>
        <end position="38"/>
    </location>
</feature>
<dbReference type="AlphaFoldDB" id="A0A0M4N3M0"/>
<reference evidence="2 3" key="1">
    <citation type="journal article" date="2015" name="Genome Announc.">
        <title>Whole-Genome Sequence of Leptospira interrogans Serovar Hardjo Subtype Hardjoprajitno Strain Norma, Isolated from Cattle in a Leptospirosis Outbreak in Brazil.</title>
        <authorList>
            <person name="Cosate M.R."/>
            <person name="Soares S.C."/>
            <person name="Mendes T.A."/>
            <person name="Raittz R.T."/>
            <person name="Moreira E.C."/>
            <person name="Leite R."/>
            <person name="Fernandes G.R."/>
            <person name="Haddad J.P."/>
            <person name="Ortega J.M."/>
        </authorList>
    </citation>
    <scope>NUCLEOTIDE SEQUENCE [LARGE SCALE GENOMIC DNA]</scope>
    <source>
        <strain evidence="2 3">Norma</strain>
    </source>
</reference>
<sequence>MEINSPSVSVVLKWTIKAILLISIIEFFNNSIVMTFVFELPYPIFDF</sequence>
<accession>A0A0M4N3M0</accession>
<keyword evidence="1" id="KW-1133">Transmembrane helix</keyword>
<name>A0A0M4N3M0_LEPIR</name>
<proteinExistence type="predicted"/>
<dbReference type="PATRIC" id="fig|1279460.3.peg.962"/>
<evidence type="ECO:0000313" key="3">
    <source>
        <dbReference type="Proteomes" id="UP000056502"/>
    </source>
</evidence>
<dbReference type="EMBL" id="CP012603">
    <property type="protein sequence ID" value="ALE38169.1"/>
    <property type="molecule type" value="Genomic_DNA"/>
</dbReference>
<organism evidence="2">
    <name type="scientific">Leptospira interrogans serovar Hardjo str. Norma</name>
    <dbReference type="NCBI Taxonomy" id="1279460"/>
    <lineage>
        <taxon>Bacteria</taxon>
        <taxon>Pseudomonadati</taxon>
        <taxon>Spirochaetota</taxon>
        <taxon>Spirochaetia</taxon>
        <taxon>Leptospirales</taxon>
        <taxon>Leptospiraceae</taxon>
        <taxon>Leptospira</taxon>
    </lineage>
</organism>
<keyword evidence="1" id="KW-0812">Transmembrane</keyword>
<dbReference type="Proteomes" id="UP000056502">
    <property type="component" value="Chromosome I"/>
</dbReference>
<protein>
    <submittedName>
        <fullName evidence="2">Uncharacterized protein</fullName>
    </submittedName>
</protein>
<evidence type="ECO:0000256" key="1">
    <source>
        <dbReference type="SAM" id="Phobius"/>
    </source>
</evidence>
<gene>
    <name evidence="2" type="ORF">G436_0957</name>
</gene>
<evidence type="ECO:0000313" key="2">
    <source>
        <dbReference type="EMBL" id="ALE38169.1"/>
    </source>
</evidence>